<accession>A0A0G4FKV5</accession>
<sequence length="80" mass="8719">MGRPLSALSVWSLPLNISVDHFKGFGRAIVCSGAAEHSKMVRSTPMRQADLSPQYSTRADVGDVTDRCHPFIQGVAVFMI</sequence>
<dbReference type="Proteomes" id="UP000041254">
    <property type="component" value="Unassembled WGS sequence"/>
</dbReference>
<reference evidence="1 2" key="1">
    <citation type="submission" date="2014-11" db="EMBL/GenBank/DDBJ databases">
        <authorList>
            <person name="Zhu J."/>
            <person name="Qi W."/>
            <person name="Song R."/>
        </authorList>
    </citation>
    <scope>NUCLEOTIDE SEQUENCE [LARGE SCALE GENOMIC DNA]</scope>
</reference>
<protein>
    <submittedName>
        <fullName evidence="1">Uncharacterized protein</fullName>
    </submittedName>
</protein>
<name>A0A0G4FKV5_VITBC</name>
<evidence type="ECO:0000313" key="1">
    <source>
        <dbReference type="EMBL" id="CEM14005.1"/>
    </source>
</evidence>
<evidence type="ECO:0000313" key="2">
    <source>
        <dbReference type="Proteomes" id="UP000041254"/>
    </source>
</evidence>
<organism evidence="1 2">
    <name type="scientific">Vitrella brassicaformis (strain CCMP3155)</name>
    <dbReference type="NCBI Taxonomy" id="1169540"/>
    <lineage>
        <taxon>Eukaryota</taxon>
        <taxon>Sar</taxon>
        <taxon>Alveolata</taxon>
        <taxon>Colpodellida</taxon>
        <taxon>Vitrellaceae</taxon>
        <taxon>Vitrella</taxon>
    </lineage>
</organism>
<dbReference type="AlphaFoldDB" id="A0A0G4FKV5"/>
<dbReference type="VEuPathDB" id="CryptoDB:Vbra_15618"/>
<dbReference type="EMBL" id="CDMY01000451">
    <property type="protein sequence ID" value="CEM14005.1"/>
    <property type="molecule type" value="Genomic_DNA"/>
</dbReference>
<proteinExistence type="predicted"/>
<keyword evidence="2" id="KW-1185">Reference proteome</keyword>
<dbReference type="InParanoid" id="A0A0G4FKV5"/>
<gene>
    <name evidence="1" type="ORF">Vbra_15618</name>
</gene>